<feature type="DNA-binding region" description="Homeobox" evidence="2">
    <location>
        <begin position="139"/>
        <end position="198"/>
    </location>
</feature>
<reference evidence="6 7" key="1">
    <citation type="submission" date="2018-11" db="EMBL/GenBank/DDBJ databases">
        <authorList>
            <consortium name="Pathogen Informatics"/>
        </authorList>
    </citation>
    <scope>NUCLEOTIDE SEQUENCE [LARGE SCALE GENOMIC DNA]</scope>
</reference>
<dbReference type="PANTHER" id="PTHR24333:SF5">
    <property type="entry name" value="VENT HOMEOBOX"/>
    <property type="match status" value="1"/>
</dbReference>
<feature type="compositionally biased region" description="Polar residues" evidence="4">
    <location>
        <begin position="108"/>
        <end position="134"/>
    </location>
</feature>
<dbReference type="Proteomes" id="UP000270094">
    <property type="component" value="Unassembled WGS sequence"/>
</dbReference>
<evidence type="ECO:0000259" key="5">
    <source>
        <dbReference type="PROSITE" id="PS50071"/>
    </source>
</evidence>
<proteinExistence type="predicted"/>
<keyword evidence="7" id="KW-1185">Reference proteome</keyword>
<dbReference type="GO" id="GO:0005634">
    <property type="term" value="C:nucleus"/>
    <property type="evidence" value="ECO:0007669"/>
    <property type="project" value="UniProtKB-SubCell"/>
</dbReference>
<accession>A0A3P7LCN5</accession>
<dbReference type="SMART" id="SM00389">
    <property type="entry name" value="HOX"/>
    <property type="match status" value="1"/>
</dbReference>
<dbReference type="PANTHER" id="PTHR24333">
    <property type="entry name" value="HOMEO BOX HB9 LIKE A-RELATED"/>
    <property type="match status" value="1"/>
</dbReference>
<dbReference type="InterPro" id="IPR050848">
    <property type="entry name" value="Homeobox_TF"/>
</dbReference>
<comment type="subcellular location">
    <subcellularLocation>
        <location evidence="1 2 3">Nucleus</location>
    </subcellularLocation>
</comment>
<dbReference type="InterPro" id="IPR001356">
    <property type="entry name" value="HD"/>
</dbReference>
<dbReference type="AlphaFoldDB" id="A0A3P7LCN5"/>
<dbReference type="EMBL" id="UYYB01097989">
    <property type="protein sequence ID" value="VDM76908.1"/>
    <property type="molecule type" value="Genomic_DNA"/>
</dbReference>
<feature type="domain" description="Homeobox" evidence="5">
    <location>
        <begin position="137"/>
        <end position="197"/>
    </location>
</feature>
<evidence type="ECO:0000256" key="2">
    <source>
        <dbReference type="PROSITE-ProRule" id="PRU00108"/>
    </source>
</evidence>
<organism evidence="6 7">
    <name type="scientific">Strongylus vulgaris</name>
    <name type="common">Blood worm</name>
    <dbReference type="NCBI Taxonomy" id="40348"/>
    <lineage>
        <taxon>Eukaryota</taxon>
        <taxon>Metazoa</taxon>
        <taxon>Ecdysozoa</taxon>
        <taxon>Nematoda</taxon>
        <taxon>Chromadorea</taxon>
        <taxon>Rhabditida</taxon>
        <taxon>Rhabditina</taxon>
        <taxon>Rhabditomorpha</taxon>
        <taxon>Strongyloidea</taxon>
        <taxon>Strongylidae</taxon>
        <taxon>Strongylus</taxon>
    </lineage>
</organism>
<evidence type="ECO:0000256" key="3">
    <source>
        <dbReference type="RuleBase" id="RU000682"/>
    </source>
</evidence>
<dbReference type="PROSITE" id="PS50071">
    <property type="entry name" value="HOMEOBOX_2"/>
    <property type="match status" value="1"/>
</dbReference>
<dbReference type="CDD" id="cd00086">
    <property type="entry name" value="homeodomain"/>
    <property type="match status" value="1"/>
</dbReference>
<feature type="region of interest" description="Disordered" evidence="4">
    <location>
        <begin position="108"/>
        <end position="140"/>
    </location>
</feature>
<evidence type="ECO:0000256" key="4">
    <source>
        <dbReference type="SAM" id="MobiDB-lite"/>
    </source>
</evidence>
<feature type="region of interest" description="Disordered" evidence="4">
    <location>
        <begin position="364"/>
        <end position="384"/>
    </location>
</feature>
<protein>
    <recommendedName>
        <fullName evidence="5">Homeobox domain-containing protein</fullName>
    </recommendedName>
</protein>
<dbReference type="Pfam" id="PF00046">
    <property type="entry name" value="Homeodomain"/>
    <property type="match status" value="1"/>
</dbReference>
<dbReference type="GO" id="GO:0003677">
    <property type="term" value="F:DNA binding"/>
    <property type="evidence" value="ECO:0007669"/>
    <property type="project" value="UniProtKB-UniRule"/>
</dbReference>
<evidence type="ECO:0000313" key="6">
    <source>
        <dbReference type="EMBL" id="VDM76908.1"/>
    </source>
</evidence>
<keyword evidence="2 3" id="KW-0539">Nucleus</keyword>
<dbReference type="OrthoDB" id="6159439at2759"/>
<evidence type="ECO:0000256" key="1">
    <source>
        <dbReference type="ARBA" id="ARBA00004123"/>
    </source>
</evidence>
<evidence type="ECO:0000313" key="7">
    <source>
        <dbReference type="Proteomes" id="UP000270094"/>
    </source>
</evidence>
<keyword evidence="2 3" id="KW-0371">Homeobox</keyword>
<dbReference type="SUPFAM" id="SSF46689">
    <property type="entry name" value="Homeodomain-like"/>
    <property type="match status" value="1"/>
</dbReference>
<keyword evidence="2 3" id="KW-0238">DNA-binding</keyword>
<sequence>MSMLDPRQFLMPAFCLDSATTSILSQQPSQNSGGGKLTHSFRISDLLESSSDKSEQVVDKVNQTVPPVNLGTHPAMLRTIQTGDFEQFARIRVENDDLPLFKVSLLEHSTTSRPETPESGCSQVRSSPNDTSPLGSKKARKARTIFTDKQLQELESTFEKQKYLSVQDRMDLAQRMGLTDTQVKTWYQNRRFVLFRLIHIYITAYSYMHDFGLQCTLLFLPAPSHVFNARNLHYDLVSNILKRHQNAFRGPVALIQMIKLAACVLLFLRLLLAQSIACVVLGDAPPSGGYGMNAAFIPTTGMELLNEAGNLAAVQNLLRSNPYWAGYVGQLGGFPTPLPLMMGLPLSAALPSVPPSLSFVLPPSTHVVPSKETTSVDTETTDAN</sequence>
<dbReference type="InterPro" id="IPR009057">
    <property type="entry name" value="Homeodomain-like_sf"/>
</dbReference>
<feature type="compositionally biased region" description="Polar residues" evidence="4">
    <location>
        <begin position="371"/>
        <end position="384"/>
    </location>
</feature>
<name>A0A3P7LCN5_STRVU</name>
<gene>
    <name evidence="6" type="ORF">SVUK_LOCUS11906</name>
</gene>
<dbReference type="Gene3D" id="1.10.10.60">
    <property type="entry name" value="Homeodomain-like"/>
    <property type="match status" value="1"/>
</dbReference>